<keyword evidence="1" id="KW-1133">Transmembrane helix</keyword>
<comment type="caution">
    <text evidence="2">The sequence shown here is derived from an EMBL/GenBank/DDBJ whole genome shotgun (WGS) entry which is preliminary data.</text>
</comment>
<organism evidence="2">
    <name type="scientific">Cladocopium goreaui</name>
    <dbReference type="NCBI Taxonomy" id="2562237"/>
    <lineage>
        <taxon>Eukaryota</taxon>
        <taxon>Sar</taxon>
        <taxon>Alveolata</taxon>
        <taxon>Dinophyceae</taxon>
        <taxon>Suessiales</taxon>
        <taxon>Symbiodiniaceae</taxon>
        <taxon>Cladocopium</taxon>
    </lineage>
</organism>
<sequence length="222" mass="25632">MPVRGPGEREVEVTMFEGRRFPETVPELLAATLKEWRYVLRRLLLFAFFFVWLYTLAEHYCVQEGNIDKEVCILLAFTAPLMGVSVSQRFHRGIQMIWHTPNRWRYFQIFGFFAMLFYLVSLKAFQPQRWAELVREQPWLAWLHQAHYTIHTSVLGTFVLSCVSCLYLATASGVIFLFWKTSLRVPTVADTTVVECGPLQSDTGTVNCGLCQLGLCLDNTCM</sequence>
<proteinExistence type="predicted"/>
<feature type="transmembrane region" description="Helical" evidence="1">
    <location>
        <begin position="67"/>
        <end position="86"/>
    </location>
</feature>
<dbReference type="OrthoDB" id="10318368at2759"/>
<dbReference type="EMBL" id="CAMXCT010006839">
    <property type="protein sequence ID" value="CAI4020892.1"/>
    <property type="molecule type" value="Genomic_DNA"/>
</dbReference>
<keyword evidence="1" id="KW-0472">Membrane</keyword>
<feature type="transmembrane region" description="Helical" evidence="1">
    <location>
        <begin position="106"/>
        <end position="125"/>
    </location>
</feature>
<evidence type="ECO:0000256" key="1">
    <source>
        <dbReference type="SAM" id="Phobius"/>
    </source>
</evidence>
<evidence type="ECO:0000313" key="2">
    <source>
        <dbReference type="EMBL" id="CAI4020892.1"/>
    </source>
</evidence>
<dbReference type="AlphaFoldDB" id="A0A9P1GTQ5"/>
<feature type="transmembrane region" description="Helical" evidence="1">
    <location>
        <begin position="158"/>
        <end position="179"/>
    </location>
</feature>
<dbReference type="EMBL" id="CAMXCT030006839">
    <property type="protein sequence ID" value="CAL4808204.1"/>
    <property type="molecule type" value="Genomic_DNA"/>
</dbReference>
<accession>A0A9P1GTQ5</accession>
<name>A0A9P1GTQ5_9DINO</name>
<dbReference type="Proteomes" id="UP001152797">
    <property type="component" value="Unassembled WGS sequence"/>
</dbReference>
<gene>
    <name evidence="2" type="ORF">C1SCF055_LOCUS45271</name>
</gene>
<evidence type="ECO:0000313" key="4">
    <source>
        <dbReference type="EMBL" id="CAL4808204.1"/>
    </source>
</evidence>
<evidence type="ECO:0000313" key="5">
    <source>
        <dbReference type="Proteomes" id="UP001152797"/>
    </source>
</evidence>
<dbReference type="EMBL" id="CAMXCT020006839">
    <property type="protein sequence ID" value="CAL1174267.1"/>
    <property type="molecule type" value="Genomic_DNA"/>
</dbReference>
<keyword evidence="1" id="KW-0812">Transmembrane</keyword>
<protein>
    <submittedName>
        <fullName evidence="4">Ferric oxidoreductase domain-containing protein</fullName>
    </submittedName>
</protein>
<keyword evidence="5" id="KW-1185">Reference proteome</keyword>
<feature type="transmembrane region" description="Helical" evidence="1">
    <location>
        <begin position="38"/>
        <end position="55"/>
    </location>
</feature>
<evidence type="ECO:0000313" key="3">
    <source>
        <dbReference type="EMBL" id="CAL1174267.1"/>
    </source>
</evidence>
<reference evidence="3" key="2">
    <citation type="submission" date="2024-04" db="EMBL/GenBank/DDBJ databases">
        <authorList>
            <person name="Chen Y."/>
            <person name="Shah S."/>
            <person name="Dougan E. K."/>
            <person name="Thang M."/>
            <person name="Chan C."/>
        </authorList>
    </citation>
    <scope>NUCLEOTIDE SEQUENCE [LARGE SCALE GENOMIC DNA]</scope>
</reference>
<reference evidence="2" key="1">
    <citation type="submission" date="2022-10" db="EMBL/GenBank/DDBJ databases">
        <authorList>
            <person name="Chen Y."/>
            <person name="Dougan E. K."/>
            <person name="Chan C."/>
            <person name="Rhodes N."/>
            <person name="Thang M."/>
        </authorList>
    </citation>
    <scope>NUCLEOTIDE SEQUENCE</scope>
</reference>